<comment type="catalytic activity">
    <reaction evidence="11">
        <text>L-arginyl-[protein] + 2 S-adenosyl-L-methionine = N(omega),N(omega)'-dimethyl-L-arginyl-[protein] + 2 S-adenosyl-L-homocysteine + 2 H(+)</text>
        <dbReference type="Rhea" id="RHEA:48108"/>
        <dbReference type="Rhea" id="RHEA-COMP:10532"/>
        <dbReference type="Rhea" id="RHEA-COMP:11992"/>
        <dbReference type="ChEBI" id="CHEBI:15378"/>
        <dbReference type="ChEBI" id="CHEBI:29965"/>
        <dbReference type="ChEBI" id="CHEBI:57856"/>
        <dbReference type="ChEBI" id="CHEBI:59789"/>
        <dbReference type="ChEBI" id="CHEBI:88221"/>
        <dbReference type="EC" id="2.1.1.320"/>
    </reaction>
</comment>
<evidence type="ECO:0000313" key="14">
    <source>
        <dbReference type="Proteomes" id="UP000821866"/>
    </source>
</evidence>
<comment type="caution">
    <text evidence="13">The sequence shown here is derived from an EMBL/GenBank/DDBJ whole genome shotgun (WGS) entry which is preliminary data.</text>
</comment>
<dbReference type="GO" id="GO:0035243">
    <property type="term" value="F:protein-arginine omega-N symmetric methyltransferase activity"/>
    <property type="evidence" value="ECO:0007669"/>
    <property type="project" value="UniProtKB-EC"/>
</dbReference>
<organism evidence="13 14">
    <name type="scientific">Rhipicephalus microplus</name>
    <name type="common">Cattle tick</name>
    <name type="synonym">Boophilus microplus</name>
    <dbReference type="NCBI Taxonomy" id="6941"/>
    <lineage>
        <taxon>Eukaryota</taxon>
        <taxon>Metazoa</taxon>
        <taxon>Ecdysozoa</taxon>
        <taxon>Arthropoda</taxon>
        <taxon>Chelicerata</taxon>
        <taxon>Arachnida</taxon>
        <taxon>Acari</taxon>
        <taxon>Parasitiformes</taxon>
        <taxon>Ixodida</taxon>
        <taxon>Ixodoidea</taxon>
        <taxon>Ixodidae</taxon>
        <taxon>Rhipicephalinae</taxon>
        <taxon>Rhipicephalus</taxon>
        <taxon>Boophilus</taxon>
    </lineage>
</organism>
<reference evidence="13" key="2">
    <citation type="submission" date="2021-09" db="EMBL/GenBank/DDBJ databases">
        <authorList>
            <person name="Jia N."/>
            <person name="Wang J."/>
            <person name="Shi W."/>
            <person name="Du L."/>
            <person name="Sun Y."/>
            <person name="Zhan W."/>
            <person name="Jiang J."/>
            <person name="Wang Q."/>
            <person name="Zhang B."/>
            <person name="Ji P."/>
            <person name="Sakyi L.B."/>
            <person name="Cui X."/>
            <person name="Yuan T."/>
            <person name="Jiang B."/>
            <person name="Yang W."/>
            <person name="Lam T.T.-Y."/>
            <person name="Chang Q."/>
            <person name="Ding S."/>
            <person name="Wang X."/>
            <person name="Zhu J."/>
            <person name="Ruan X."/>
            <person name="Zhao L."/>
            <person name="Wei J."/>
            <person name="Que T."/>
            <person name="Du C."/>
            <person name="Cheng J."/>
            <person name="Dai P."/>
            <person name="Han X."/>
            <person name="Huang E."/>
            <person name="Gao Y."/>
            <person name="Liu J."/>
            <person name="Shao H."/>
            <person name="Ye R."/>
            <person name="Li L."/>
            <person name="Wei W."/>
            <person name="Wang X."/>
            <person name="Wang C."/>
            <person name="Huo Q."/>
            <person name="Li W."/>
            <person name="Guo W."/>
            <person name="Chen H."/>
            <person name="Chen S."/>
            <person name="Zhou L."/>
            <person name="Zhou L."/>
            <person name="Ni X."/>
            <person name="Tian J."/>
            <person name="Zhou Y."/>
            <person name="Sheng Y."/>
            <person name="Liu T."/>
            <person name="Pan Y."/>
            <person name="Xia L."/>
            <person name="Li J."/>
            <person name="Zhao F."/>
            <person name="Cao W."/>
        </authorList>
    </citation>
    <scope>NUCLEOTIDE SEQUENCE</scope>
    <source>
        <strain evidence="13">Rmic-2018</strain>
        <tissue evidence="13">Larvae</tissue>
    </source>
</reference>
<comment type="function">
    <text evidence="12">Arginine methyltransferase involved in the assembly or stability of mitochondrial NADH:ubiquinone oxidoreductase complex (complex I). Acts by mediating symmetric dimethylation of 'Arg-118' of NDUFS2 after it assembles into the complex I, stabilizing the early intermediate complex.</text>
</comment>
<dbReference type="VEuPathDB" id="VectorBase:LOC119167667"/>
<evidence type="ECO:0000256" key="6">
    <source>
        <dbReference type="ARBA" id="ARBA00022679"/>
    </source>
</evidence>
<evidence type="ECO:0000256" key="9">
    <source>
        <dbReference type="ARBA" id="ARBA00030400"/>
    </source>
</evidence>
<evidence type="ECO:0000256" key="11">
    <source>
        <dbReference type="ARBA" id="ARBA00048612"/>
    </source>
</evidence>
<keyword evidence="6" id="KW-0808">Transferase</keyword>
<dbReference type="VEuPathDB" id="VectorBase:LOC119183601"/>
<sequence>MAESADRKFRREINRRVNASFQLIDSEADVINDTRYVDRDSRNAERESDLPSEACAVDLEDGHRRLCVHDRERPSAHSSIVPETDVPQGHVLISGDACYPSGCSVSVPHDHTDFERRAFHDSSAAASTSATSQVRQRDSFELAPTGSNEEQVCERGSVDSLLAFRERLQAWALQSRASHTSVTSLLRVLQSHECFSALPSTARALLQTPKKCLEVLQLAGGKYHHFGLSAGLQRVLQDCAELPRILKLSFNIDGLPVSKSSRGQFWCILGRISNLEDKAPFIVGVFFGSSKPNNANDFLRPFVCDINAAITTGITIGETAIPVSLYALICDAPAKAFVLYVRSHTGYYSCTKCDVKGVYCEGRVCFPNVNARKRTDDSFRLKVQEEHHTGESILEELPFDLVKDIPLDYMHLVCLGVMNKLLTLWVRGPKVTRLGSKVRLEMSEKNSQIARCVPCDFSRKPRSIAELDRWKATEFRFFLLYGGPVVLSSLIPAHMYKNFLALHVGISVLSTPAAPASEIEYAGNMLKFFIRTFISIYGKEHVSHNVHGLCHLADDVTHLGPLDSWSAFPFENHMSSLKRMLRKPDLPLEQLCNRLAEQAHRPLRHKKTESHVVFAAEHADGPLVAPCRGPEFKKGMQTRQGGNHCSSIAPQARKGLYIQQLAGLGGSTFGAAARRMLELLLSLEVAVQFSWAGQKGKRKFVDLGVTDVICKAVRRNFPETKKNDIECVIKVWLRHAGEKLQKQRLRTSRTHHEDVAKQLSKRSIVIEAQAKSAETKLLQQLRTRILATGPITVAEYMKEVLTNPMSGYYMHRDVFGSSGDFTTSPEISQMFGELVAVWFLNEWVKAGKPKPLYIVELGPGRGTLSDDMLRVFSKYSDAMEVVSLHLVEISPHLSQVQELKLCGTVSVVKDVFEHNPVTLRLPVKTDTEEAKCLRSFSLCDVQATYKHSITKHGVPVGWYRHLHDVPRGFSCFIAHEFLDALPVHKFQRTPEGWREVFIDLDDGPGPHHLRYVLSRGPTPASFFANVTGEKRDHVEVCPEAGVIVQELAHRMDEHGGCGLVVDYGHDGDKTDTFRAFKNHALHPVLSEPGTADLTVDVDFSYLRRILKDRALTFGPIPQGEFLRNMGISIRLEKLLANCPPEARQDLLTGYEMLTHPEKMGERFKFFGIFPKDMQDTLSTNPPAGFFAPS</sequence>
<evidence type="ECO:0000256" key="12">
    <source>
        <dbReference type="ARBA" id="ARBA00054758"/>
    </source>
</evidence>
<dbReference type="Pfam" id="PF02636">
    <property type="entry name" value="Methyltransf_28"/>
    <property type="match status" value="1"/>
</dbReference>
<evidence type="ECO:0000313" key="13">
    <source>
        <dbReference type="EMBL" id="KAH8028248.1"/>
    </source>
</evidence>
<keyword evidence="7" id="KW-0809">Transit peptide</keyword>
<dbReference type="PANTHER" id="PTHR12049">
    <property type="entry name" value="PROTEIN ARGININE METHYLTRANSFERASE NDUFAF7, MITOCHONDRIAL"/>
    <property type="match status" value="1"/>
</dbReference>
<dbReference type="InterPro" id="IPR038375">
    <property type="entry name" value="NDUFAF7_sf"/>
</dbReference>
<evidence type="ECO:0000256" key="7">
    <source>
        <dbReference type="ARBA" id="ARBA00022946"/>
    </source>
</evidence>
<accession>A0A9J6E2J5</accession>
<dbReference type="Proteomes" id="UP000821866">
    <property type="component" value="Chromosome 4"/>
</dbReference>
<evidence type="ECO:0000256" key="3">
    <source>
        <dbReference type="ARBA" id="ARBA00011935"/>
    </source>
</evidence>
<dbReference type="PANTHER" id="PTHR12049:SF7">
    <property type="entry name" value="PROTEIN ARGININE METHYLTRANSFERASE NDUFAF7, MITOCHONDRIAL"/>
    <property type="match status" value="1"/>
</dbReference>
<proteinExistence type="inferred from homology"/>
<reference evidence="13" key="1">
    <citation type="journal article" date="2020" name="Cell">
        <title>Large-Scale Comparative Analyses of Tick Genomes Elucidate Their Genetic Diversity and Vector Capacities.</title>
        <authorList>
            <consortium name="Tick Genome and Microbiome Consortium (TIGMIC)"/>
            <person name="Jia N."/>
            <person name="Wang J."/>
            <person name="Shi W."/>
            <person name="Du L."/>
            <person name="Sun Y."/>
            <person name="Zhan W."/>
            <person name="Jiang J.F."/>
            <person name="Wang Q."/>
            <person name="Zhang B."/>
            <person name="Ji P."/>
            <person name="Bell-Sakyi L."/>
            <person name="Cui X.M."/>
            <person name="Yuan T.T."/>
            <person name="Jiang B.G."/>
            <person name="Yang W.F."/>
            <person name="Lam T.T."/>
            <person name="Chang Q.C."/>
            <person name="Ding S.J."/>
            <person name="Wang X.J."/>
            <person name="Zhu J.G."/>
            <person name="Ruan X.D."/>
            <person name="Zhao L."/>
            <person name="Wei J.T."/>
            <person name="Ye R.Z."/>
            <person name="Que T.C."/>
            <person name="Du C.H."/>
            <person name="Zhou Y.H."/>
            <person name="Cheng J.X."/>
            <person name="Dai P.F."/>
            <person name="Guo W.B."/>
            <person name="Han X.H."/>
            <person name="Huang E.J."/>
            <person name="Li L.F."/>
            <person name="Wei W."/>
            <person name="Gao Y.C."/>
            <person name="Liu J.Z."/>
            <person name="Shao H.Z."/>
            <person name="Wang X."/>
            <person name="Wang C.C."/>
            <person name="Yang T.C."/>
            <person name="Huo Q.B."/>
            <person name="Li W."/>
            <person name="Chen H.Y."/>
            <person name="Chen S.E."/>
            <person name="Zhou L.G."/>
            <person name="Ni X.B."/>
            <person name="Tian J.H."/>
            <person name="Sheng Y."/>
            <person name="Liu T."/>
            <person name="Pan Y.S."/>
            <person name="Xia L.Y."/>
            <person name="Li J."/>
            <person name="Zhao F."/>
            <person name="Cao W.C."/>
        </authorList>
    </citation>
    <scope>NUCLEOTIDE SEQUENCE</scope>
    <source>
        <strain evidence="13">Rmic-2018</strain>
    </source>
</reference>
<dbReference type="InterPro" id="IPR003788">
    <property type="entry name" value="NDUFAF7"/>
</dbReference>
<name>A0A9J6E2J5_RHIMP</name>
<evidence type="ECO:0000256" key="5">
    <source>
        <dbReference type="ARBA" id="ARBA00022603"/>
    </source>
</evidence>
<keyword evidence="8" id="KW-0496">Mitochondrion</keyword>
<dbReference type="GO" id="GO:0032981">
    <property type="term" value="P:mitochondrial respiratory chain complex I assembly"/>
    <property type="evidence" value="ECO:0007669"/>
    <property type="project" value="UniProtKB-ARBA"/>
</dbReference>
<comment type="subcellular location">
    <subcellularLocation>
        <location evidence="1">Mitochondrion</location>
    </subcellularLocation>
</comment>
<dbReference type="InterPro" id="IPR029063">
    <property type="entry name" value="SAM-dependent_MTases_sf"/>
</dbReference>
<dbReference type="GO" id="GO:0032259">
    <property type="term" value="P:methylation"/>
    <property type="evidence" value="ECO:0007669"/>
    <property type="project" value="UniProtKB-KW"/>
</dbReference>
<dbReference type="FunFam" id="3.40.50.12710:FF:000001">
    <property type="entry name" value="Protein arginine methyltransferase NDUFAF7"/>
    <property type="match status" value="1"/>
</dbReference>
<dbReference type="AlphaFoldDB" id="A0A9J6E2J5"/>
<dbReference type="GO" id="GO:0005739">
    <property type="term" value="C:mitochondrion"/>
    <property type="evidence" value="ECO:0007669"/>
    <property type="project" value="UniProtKB-SubCell"/>
</dbReference>
<dbReference type="EMBL" id="JABSTU010000006">
    <property type="protein sequence ID" value="KAH8028248.1"/>
    <property type="molecule type" value="Genomic_DNA"/>
</dbReference>
<dbReference type="VEuPathDB" id="VectorBase:LOC119166866"/>
<protein>
    <recommendedName>
        <fullName evidence="4">Protein arginine methyltransferase NDUFAF7, mitochondrial</fullName>
        <ecNumber evidence="3">2.1.1.320</ecNumber>
    </recommendedName>
    <alternativeName>
        <fullName evidence="10">NADH dehydrogenase [ubiquinone] complex I, assembly factor 7</fullName>
    </alternativeName>
    <alternativeName>
        <fullName evidence="9">Protein midA homolog</fullName>
    </alternativeName>
</protein>
<evidence type="ECO:0000256" key="10">
    <source>
        <dbReference type="ARBA" id="ARBA00031788"/>
    </source>
</evidence>
<dbReference type="SUPFAM" id="SSF53335">
    <property type="entry name" value="S-adenosyl-L-methionine-dependent methyltransferases"/>
    <property type="match status" value="1"/>
</dbReference>
<keyword evidence="5" id="KW-0489">Methyltransferase</keyword>
<dbReference type="Gene3D" id="3.40.50.12710">
    <property type="match status" value="1"/>
</dbReference>
<comment type="similarity">
    <text evidence="2">Belongs to the NDUFAF7 family.</text>
</comment>
<evidence type="ECO:0000256" key="1">
    <source>
        <dbReference type="ARBA" id="ARBA00004173"/>
    </source>
</evidence>
<evidence type="ECO:0000256" key="8">
    <source>
        <dbReference type="ARBA" id="ARBA00023128"/>
    </source>
</evidence>
<gene>
    <name evidence="13" type="ORF">HPB51_014203</name>
</gene>
<keyword evidence="14" id="KW-1185">Reference proteome</keyword>
<dbReference type="EC" id="2.1.1.320" evidence="3"/>
<evidence type="ECO:0000256" key="4">
    <source>
        <dbReference type="ARBA" id="ARBA00019711"/>
    </source>
</evidence>
<evidence type="ECO:0000256" key="2">
    <source>
        <dbReference type="ARBA" id="ARBA00005891"/>
    </source>
</evidence>